<protein>
    <submittedName>
        <fullName evidence="1">Uncharacterized protein</fullName>
    </submittedName>
</protein>
<accession>A0A1X7AM45</accession>
<evidence type="ECO:0000313" key="2">
    <source>
        <dbReference type="Proteomes" id="UP000196573"/>
    </source>
</evidence>
<reference evidence="1 2" key="1">
    <citation type="submission" date="2017-03" db="EMBL/GenBank/DDBJ databases">
        <authorList>
            <person name="Afonso C.L."/>
            <person name="Miller P.J."/>
            <person name="Scott M.A."/>
            <person name="Spackman E."/>
            <person name="Goraichik I."/>
            <person name="Dimitrov K.M."/>
            <person name="Suarez D.L."/>
            <person name="Swayne D.E."/>
        </authorList>
    </citation>
    <scope>NUCLEOTIDE SEQUENCE [LARGE SCALE GENOMIC DNA]</scope>
    <source>
        <strain evidence="1">SB41UT1</strain>
    </source>
</reference>
<dbReference type="OrthoDB" id="6195837at2"/>
<proteinExistence type="predicted"/>
<dbReference type="RefSeq" id="WP_133060529.1">
    <property type="nucleotide sequence ID" value="NZ_CBCSCN010000031.1"/>
</dbReference>
<sequence>MDDTLQFKCLTDLREIINQIDGYVARPTLRGEHPTLYSDPGEGRFRTVMGIRICDYKFSQDEQWVLPDDQMGLSFSSTWQNLKGVYKMVSRGKRKPVDVYWVLSKSDIPDGLAFVQDRQPKKKGHYFLAVTREMKVSSLVEKLRWVADRMSVIRDSELAS</sequence>
<keyword evidence="2" id="KW-1185">Reference proteome</keyword>
<name>A0A1X7AM45_9GAMM</name>
<dbReference type="EMBL" id="FWPT01000006">
    <property type="protein sequence ID" value="SMA48910.1"/>
    <property type="molecule type" value="Genomic_DNA"/>
</dbReference>
<evidence type="ECO:0000313" key="1">
    <source>
        <dbReference type="EMBL" id="SMA48910.1"/>
    </source>
</evidence>
<gene>
    <name evidence="1" type="ORF">EHSB41UT_02966</name>
</gene>
<dbReference type="Proteomes" id="UP000196573">
    <property type="component" value="Unassembled WGS sequence"/>
</dbReference>
<organism evidence="1 2">
    <name type="scientific">Parendozoicomonas haliclonae</name>
    <dbReference type="NCBI Taxonomy" id="1960125"/>
    <lineage>
        <taxon>Bacteria</taxon>
        <taxon>Pseudomonadati</taxon>
        <taxon>Pseudomonadota</taxon>
        <taxon>Gammaproteobacteria</taxon>
        <taxon>Oceanospirillales</taxon>
        <taxon>Endozoicomonadaceae</taxon>
        <taxon>Parendozoicomonas</taxon>
    </lineage>
</organism>
<dbReference type="AlphaFoldDB" id="A0A1X7AM45"/>